<comment type="caution">
    <text evidence="5">The sequence shown here is derived from an EMBL/GenBank/DDBJ whole genome shotgun (WGS) entry which is preliminary data.</text>
</comment>
<dbReference type="Pfam" id="PF00251">
    <property type="entry name" value="Glyco_hydro_32N"/>
    <property type="match status" value="1"/>
</dbReference>
<feature type="domain" description="Glycosyl hydrolase family 32 N-terminal" evidence="4">
    <location>
        <begin position="117"/>
        <end position="280"/>
    </location>
</feature>
<dbReference type="Gene3D" id="2.115.10.20">
    <property type="entry name" value="Glycosyl hydrolase domain, family 43"/>
    <property type="match status" value="2"/>
</dbReference>
<keyword evidence="3" id="KW-0326">Glycosidase</keyword>
<dbReference type="InterPro" id="IPR013148">
    <property type="entry name" value="Glyco_hydro_32_N"/>
</dbReference>
<proteinExistence type="inferred from homology"/>
<evidence type="ECO:0000259" key="4">
    <source>
        <dbReference type="Pfam" id="PF00251"/>
    </source>
</evidence>
<evidence type="ECO:0000313" key="6">
    <source>
        <dbReference type="Proteomes" id="UP001157114"/>
    </source>
</evidence>
<sequence length="352" mass="40615">MDRIRLEDKERWSTEYKIDKPVLEGSGVSDSYDAWAVDCPFVFYHKDRFYMMHIGFDGLGYRTALATSTDLINWKKEGIILDRGEDATRWDHVGAAGSWILLESNDLYELPRLKKLDNKYWMIYHSYPEYGYEAGGAKMGLAWCEDDSLLEWHRLPDPIFTYENGGNWEQAGLYKCCFVEASGRYWMFYNAKDQSEWPWTEETGAAVSDDLINWTRVSAEPVLRTQANTFYSQYVSDPYIRYDRGAELWVNFGFGFDGRHAQGLLAVSNNLTEWHIGSEPSIPVGALGQLDETHAHKSSVLYWKDRFYHFYCACRPAGPDDPAIIQESYGEFRCIALATSVPIEERSSEGER</sequence>
<evidence type="ECO:0000313" key="5">
    <source>
        <dbReference type="EMBL" id="GLX70577.1"/>
    </source>
</evidence>
<dbReference type="PANTHER" id="PTHR35279">
    <property type="match status" value="1"/>
</dbReference>
<comment type="similarity">
    <text evidence="1">Belongs to the glycosyl hydrolase 32 family.</text>
</comment>
<evidence type="ECO:0000256" key="2">
    <source>
        <dbReference type="ARBA" id="ARBA00022801"/>
    </source>
</evidence>
<dbReference type="InterPro" id="IPR023296">
    <property type="entry name" value="Glyco_hydro_beta-prop_sf"/>
</dbReference>
<name>A0ABQ6GLU9_9BACL</name>
<dbReference type="PANTHER" id="PTHR35279:SF1">
    <property type="entry name" value="ARABINANASE_LEVANSUCRASE_INVERTASE"/>
    <property type="match status" value="1"/>
</dbReference>
<keyword evidence="6" id="KW-1185">Reference proteome</keyword>
<gene>
    <name evidence="5" type="ORF">MU1_49230</name>
</gene>
<dbReference type="RefSeq" id="WP_284241350.1">
    <property type="nucleotide sequence ID" value="NZ_BSSQ01000019.1"/>
</dbReference>
<dbReference type="SUPFAM" id="SSF75005">
    <property type="entry name" value="Arabinanase/levansucrase/invertase"/>
    <property type="match status" value="2"/>
</dbReference>
<dbReference type="Proteomes" id="UP001157114">
    <property type="component" value="Unassembled WGS sequence"/>
</dbReference>
<accession>A0ABQ6GLU9</accession>
<organism evidence="5 6">
    <name type="scientific">Paenibacillus glycanilyticus</name>
    <dbReference type="NCBI Taxonomy" id="126569"/>
    <lineage>
        <taxon>Bacteria</taxon>
        <taxon>Bacillati</taxon>
        <taxon>Bacillota</taxon>
        <taxon>Bacilli</taxon>
        <taxon>Bacillales</taxon>
        <taxon>Paenibacillaceae</taxon>
        <taxon>Paenibacillus</taxon>
    </lineage>
</organism>
<reference evidence="5 6" key="1">
    <citation type="submission" date="2023-03" db="EMBL/GenBank/DDBJ databases">
        <title>Draft genome sequence of the bacteria which degrade cell wall of Tricholomamatutake.</title>
        <authorList>
            <person name="Konishi Y."/>
            <person name="Fukuta Y."/>
            <person name="Shirasaka N."/>
        </authorList>
    </citation>
    <scope>NUCLEOTIDE SEQUENCE [LARGE SCALE GENOMIC DNA]</scope>
    <source>
        <strain evidence="6">mu1</strain>
    </source>
</reference>
<evidence type="ECO:0000256" key="1">
    <source>
        <dbReference type="ARBA" id="ARBA00009902"/>
    </source>
</evidence>
<dbReference type="EMBL" id="BSSQ01000019">
    <property type="protein sequence ID" value="GLX70577.1"/>
    <property type="molecule type" value="Genomic_DNA"/>
</dbReference>
<keyword evidence="2" id="KW-0378">Hydrolase</keyword>
<protein>
    <recommendedName>
        <fullName evidence="4">Glycosyl hydrolase family 32 N-terminal domain-containing protein</fullName>
    </recommendedName>
</protein>
<evidence type="ECO:0000256" key="3">
    <source>
        <dbReference type="ARBA" id="ARBA00023295"/>
    </source>
</evidence>